<dbReference type="EnsemblMetazoa" id="XM_038195396.1">
    <property type="protein sequence ID" value="XP_038051324.1"/>
    <property type="gene ID" value="LOC119724374"/>
</dbReference>
<dbReference type="Proteomes" id="UP000887568">
    <property type="component" value="Unplaced"/>
</dbReference>
<dbReference type="SUPFAM" id="SSF53474">
    <property type="entry name" value="alpha/beta-Hydrolases"/>
    <property type="match status" value="1"/>
</dbReference>
<name>A0A913ZIY7_PATMI</name>
<sequence length="427" mass="48393">MRRQNLPFDSELRHYLMNPSEGVEDSNHGQNMSDRQEEVGHPSRPATSAPQESVQNTRSNPSPKRNSAKKKSSSKCSILCRLFYNLLNYVIATFWGLCTAWILVLVLVYLFYGTTLALVLALVAILGLAYNIQDKLLYFPDEPESSRFYVAPPQSTGLPYEDLYLQTSDRVRVSAVLFKQAEPLFSRAPTVLFFHGNAGNIAHRYFNAHGLYAMCGCNILFLEYRGFGRSEGRPSEAGFYLDAQAALDYLHRRGDIDTRRIVVFGRSLGGAVAINLASQTVNRGKIAGLVIENTFTSIPDMGTVIFRTGLLRWVPLFLVKNQYFSINKVKHIRTSTLFISGVEDELVPSKMMHELFLRCGTKNKQLIRFEGGTHNETWRCHGYFTVLREFLTQATYRETQLIKDLPVGAQRVRDTSETSTRHHIETV</sequence>
<organism evidence="4 5">
    <name type="scientific">Patiria miniata</name>
    <name type="common">Bat star</name>
    <name type="synonym">Asterina miniata</name>
    <dbReference type="NCBI Taxonomy" id="46514"/>
    <lineage>
        <taxon>Eukaryota</taxon>
        <taxon>Metazoa</taxon>
        <taxon>Echinodermata</taxon>
        <taxon>Eleutherozoa</taxon>
        <taxon>Asterozoa</taxon>
        <taxon>Asteroidea</taxon>
        <taxon>Valvatacea</taxon>
        <taxon>Valvatida</taxon>
        <taxon>Asterinidae</taxon>
        <taxon>Patiria</taxon>
    </lineage>
</organism>
<dbReference type="Pfam" id="PF12146">
    <property type="entry name" value="Hydrolase_4"/>
    <property type="match status" value="1"/>
</dbReference>
<dbReference type="GeneID" id="119724374"/>
<keyword evidence="2" id="KW-0812">Transmembrane</keyword>
<accession>A0A913ZIY7</accession>
<reference evidence="4" key="1">
    <citation type="submission" date="2022-11" db="UniProtKB">
        <authorList>
            <consortium name="EnsemblMetazoa"/>
        </authorList>
    </citation>
    <scope>IDENTIFICATION</scope>
</reference>
<evidence type="ECO:0000313" key="5">
    <source>
        <dbReference type="Proteomes" id="UP000887568"/>
    </source>
</evidence>
<dbReference type="PANTHER" id="PTHR12277:SF81">
    <property type="entry name" value="PROTEIN ABHD13"/>
    <property type="match status" value="1"/>
</dbReference>
<evidence type="ECO:0000259" key="3">
    <source>
        <dbReference type="Pfam" id="PF12146"/>
    </source>
</evidence>
<evidence type="ECO:0000256" key="1">
    <source>
        <dbReference type="SAM" id="MobiDB-lite"/>
    </source>
</evidence>
<dbReference type="PANTHER" id="PTHR12277">
    <property type="entry name" value="ALPHA/BETA HYDROLASE DOMAIN-CONTAINING PROTEIN"/>
    <property type="match status" value="1"/>
</dbReference>
<feature type="compositionally biased region" description="Polar residues" evidence="1">
    <location>
        <begin position="45"/>
        <end position="58"/>
    </location>
</feature>
<dbReference type="GO" id="GO:0008474">
    <property type="term" value="F:palmitoyl-(protein) hydrolase activity"/>
    <property type="evidence" value="ECO:0007669"/>
    <property type="project" value="TreeGrafter"/>
</dbReference>
<dbReference type="GO" id="GO:0016020">
    <property type="term" value="C:membrane"/>
    <property type="evidence" value="ECO:0007669"/>
    <property type="project" value="TreeGrafter"/>
</dbReference>
<dbReference type="OMA" id="WLPEQGY"/>
<dbReference type="AlphaFoldDB" id="A0A913ZIY7"/>
<feature type="transmembrane region" description="Helical" evidence="2">
    <location>
        <begin position="109"/>
        <end position="130"/>
    </location>
</feature>
<dbReference type="CTD" id="84945"/>
<keyword evidence="2" id="KW-1133">Transmembrane helix</keyword>
<dbReference type="OrthoDB" id="10249433at2759"/>
<dbReference type="InterPro" id="IPR022742">
    <property type="entry name" value="Hydrolase_4"/>
</dbReference>
<evidence type="ECO:0000256" key="2">
    <source>
        <dbReference type="SAM" id="Phobius"/>
    </source>
</evidence>
<feature type="region of interest" description="Disordered" evidence="1">
    <location>
        <begin position="19"/>
        <end position="70"/>
    </location>
</feature>
<feature type="domain" description="Serine aminopeptidase S33" evidence="3">
    <location>
        <begin position="190"/>
        <end position="314"/>
    </location>
</feature>
<keyword evidence="5" id="KW-1185">Reference proteome</keyword>
<dbReference type="InterPro" id="IPR029058">
    <property type="entry name" value="AB_hydrolase_fold"/>
</dbReference>
<proteinExistence type="predicted"/>
<dbReference type="Gene3D" id="3.40.50.1820">
    <property type="entry name" value="alpha/beta hydrolase"/>
    <property type="match status" value="1"/>
</dbReference>
<feature type="transmembrane region" description="Helical" evidence="2">
    <location>
        <begin position="82"/>
        <end position="103"/>
    </location>
</feature>
<keyword evidence="2" id="KW-0472">Membrane</keyword>
<protein>
    <recommendedName>
        <fullName evidence="3">Serine aminopeptidase S33 domain-containing protein</fullName>
    </recommendedName>
</protein>
<dbReference type="RefSeq" id="XP_038051324.1">
    <property type="nucleotide sequence ID" value="XM_038195396.1"/>
</dbReference>
<evidence type="ECO:0000313" key="4">
    <source>
        <dbReference type="EnsemblMetazoa" id="XP_038051324.1"/>
    </source>
</evidence>